<feature type="transmembrane region" description="Helical" evidence="1">
    <location>
        <begin position="7"/>
        <end position="28"/>
    </location>
</feature>
<dbReference type="eggNOG" id="COG2199">
    <property type="taxonomic scope" value="Bacteria"/>
</dbReference>
<evidence type="ECO:0000313" key="4">
    <source>
        <dbReference type="Proteomes" id="UP000014541"/>
    </source>
</evidence>
<evidence type="ECO:0000256" key="1">
    <source>
        <dbReference type="SAM" id="Phobius"/>
    </source>
</evidence>
<gene>
    <name evidence="3" type="ORF">HMPREF9194_01171</name>
</gene>
<evidence type="ECO:0000313" key="3">
    <source>
        <dbReference type="EMBL" id="EPF30846.1"/>
    </source>
</evidence>
<dbReference type="InterPro" id="IPR029787">
    <property type="entry name" value="Nucleotide_cyclase"/>
</dbReference>
<protein>
    <recommendedName>
        <fullName evidence="2">GGDEF domain-containing protein</fullName>
    </recommendedName>
</protein>
<dbReference type="Pfam" id="PF00990">
    <property type="entry name" value="GGDEF"/>
    <property type="match status" value="1"/>
</dbReference>
<feature type="transmembrane region" description="Helical" evidence="1">
    <location>
        <begin position="152"/>
        <end position="174"/>
    </location>
</feature>
<dbReference type="AlphaFoldDB" id="S3K1Q4"/>
<sequence length="442" mass="48418">MGVAKKGIYVFAGIILSLFAVTTAYFAVSVTISLKNGPARAERDFTRISQDVNSVLFFDLNAERLRDFQNKTVGDKYLAALLVRSGRDIVFAYPSSSHLIVPDSLGMPSLKSSSPFIKVFSTTVSASSKENTVLTAAVYTLHPSDIYNPARLSFLVILACTLSVFAVLIYLSVFGQSDGSEAEKTAAQTEFFSNPEREPVPAVHMPTFQPQTASYIPVPENAEPEIASDFEPPEYAQPSASPARQTLPETASADLAAVDAAEDLPAQDRISDPTGLFSPTTGVGWESYMETRLDSELVRAASSEQDLALVLLRIKGLENNTLMMKRIAAVLLDFFKFRDFVFEYKKDGFAGILLNINLDQAMVLAEAMHTQLTDLLKSENIRGQLAIGISTRSLRLLQGSRLITEANQALEKAFDETGLPIVAFRVNPDKYRQFVADATQRV</sequence>
<dbReference type="PROSITE" id="PS50887">
    <property type="entry name" value="GGDEF"/>
    <property type="match status" value="1"/>
</dbReference>
<keyword evidence="1" id="KW-0812">Transmembrane</keyword>
<organism evidence="3 4">
    <name type="scientific">Treponema maltophilum ATCC 51939</name>
    <dbReference type="NCBI Taxonomy" id="1125699"/>
    <lineage>
        <taxon>Bacteria</taxon>
        <taxon>Pseudomonadati</taxon>
        <taxon>Spirochaetota</taxon>
        <taxon>Spirochaetia</taxon>
        <taxon>Spirochaetales</taxon>
        <taxon>Treponemataceae</taxon>
        <taxon>Treponema</taxon>
    </lineage>
</organism>
<keyword evidence="1" id="KW-1133">Transmembrane helix</keyword>
<dbReference type="HOGENOM" id="CLU_574835_0_0_12"/>
<name>S3K1Q4_TREMA</name>
<comment type="caution">
    <text evidence="3">The sequence shown here is derived from an EMBL/GenBank/DDBJ whole genome shotgun (WGS) entry which is preliminary data.</text>
</comment>
<feature type="domain" description="GGDEF" evidence="2">
    <location>
        <begin position="305"/>
        <end position="427"/>
    </location>
</feature>
<dbReference type="InterPro" id="IPR043128">
    <property type="entry name" value="Rev_trsase/Diguanyl_cyclase"/>
</dbReference>
<keyword evidence="4" id="KW-1185">Reference proteome</keyword>
<accession>S3K1Q4</accession>
<evidence type="ECO:0000259" key="2">
    <source>
        <dbReference type="PROSITE" id="PS50887"/>
    </source>
</evidence>
<dbReference type="Gene3D" id="3.30.70.270">
    <property type="match status" value="1"/>
</dbReference>
<dbReference type="Proteomes" id="UP000014541">
    <property type="component" value="Unassembled WGS sequence"/>
</dbReference>
<reference evidence="3 4" key="1">
    <citation type="submission" date="2013-04" db="EMBL/GenBank/DDBJ databases">
        <title>The Genome Sequence of Treponema maltophilum ATCC 51939.</title>
        <authorList>
            <consortium name="The Broad Institute Genomics Platform"/>
            <person name="Earl A."/>
            <person name="Ward D."/>
            <person name="Feldgarden M."/>
            <person name="Gevers D."/>
            <person name="Leonetti C."/>
            <person name="Blanton J.M."/>
            <person name="Dewhirst F.E."/>
            <person name="Izard J."/>
            <person name="Walker B."/>
            <person name="Young S."/>
            <person name="Zeng Q."/>
            <person name="Gargeya S."/>
            <person name="Fitzgerald M."/>
            <person name="Haas B."/>
            <person name="Abouelleil A."/>
            <person name="Allen A.W."/>
            <person name="Alvarado L."/>
            <person name="Arachchi H.M."/>
            <person name="Berlin A.M."/>
            <person name="Chapman S.B."/>
            <person name="Gainer-Dewar J."/>
            <person name="Goldberg J."/>
            <person name="Griggs A."/>
            <person name="Gujja S."/>
            <person name="Hansen M."/>
            <person name="Howarth C."/>
            <person name="Imamovic A."/>
            <person name="Ireland A."/>
            <person name="Larimer J."/>
            <person name="McCowan C."/>
            <person name="Murphy C."/>
            <person name="Pearson M."/>
            <person name="Poon T.W."/>
            <person name="Priest M."/>
            <person name="Roberts A."/>
            <person name="Saif S."/>
            <person name="Shea T."/>
            <person name="Sisk P."/>
            <person name="Sykes S."/>
            <person name="Wortman J."/>
            <person name="Nusbaum C."/>
            <person name="Birren B."/>
        </authorList>
    </citation>
    <scope>NUCLEOTIDE SEQUENCE [LARGE SCALE GENOMIC DNA]</scope>
    <source>
        <strain evidence="3 4">ATCC 51939</strain>
    </source>
</reference>
<dbReference type="SUPFAM" id="SSF55073">
    <property type="entry name" value="Nucleotide cyclase"/>
    <property type="match status" value="1"/>
</dbReference>
<keyword evidence="1" id="KW-0472">Membrane</keyword>
<dbReference type="EMBL" id="ATFF01000006">
    <property type="protein sequence ID" value="EPF30846.1"/>
    <property type="molecule type" value="Genomic_DNA"/>
</dbReference>
<dbReference type="PATRIC" id="fig|1125699.3.peg.1192"/>
<dbReference type="InterPro" id="IPR000160">
    <property type="entry name" value="GGDEF_dom"/>
</dbReference>
<proteinExistence type="predicted"/>
<dbReference type="SMART" id="SM00267">
    <property type="entry name" value="GGDEF"/>
    <property type="match status" value="1"/>
</dbReference>
<dbReference type="RefSeq" id="WP_016525457.1">
    <property type="nucleotide sequence ID" value="NZ_KE332518.1"/>
</dbReference>
<dbReference type="STRING" id="1125699.HMPREF9194_01171"/>